<dbReference type="Proteomes" id="UP000009375">
    <property type="component" value="Unassembled WGS sequence"/>
</dbReference>
<protein>
    <recommendedName>
        <fullName evidence="4">Transmembrane protein</fullName>
    </recommendedName>
</protein>
<keyword evidence="1" id="KW-0472">Membrane</keyword>
<keyword evidence="1" id="KW-0812">Transmembrane</keyword>
<dbReference type="EMBL" id="GG730049">
    <property type="protein sequence ID" value="EEZ92773.1"/>
    <property type="molecule type" value="Genomic_DNA"/>
</dbReference>
<proteinExistence type="predicted"/>
<evidence type="ECO:0000313" key="3">
    <source>
        <dbReference type="Proteomes" id="UP000009375"/>
    </source>
</evidence>
<dbReference type="AlphaFoldDB" id="D2EFT0"/>
<sequence length="96" mass="10408">MDKGYYAVLIVILVLIIIAALFYTNPYENHRQIAIGICELECHHIIANSTITSNVCISENASFGYSCAAVSSASSTVCSNTNEINLNYDCVLQGVN</sequence>
<keyword evidence="1" id="KW-1133">Transmembrane helix</keyword>
<reference evidence="2 3" key="1">
    <citation type="journal article" date="2010" name="Proc. Natl. Acad. Sci. U.S.A.">
        <title>Enigmatic, ultrasmall, uncultivated Archaea.</title>
        <authorList>
            <person name="Baker B.J."/>
            <person name="Comolli L.R."/>
            <person name="Dick G.J."/>
            <person name="Hauser L.J."/>
            <person name="Hyatt D."/>
            <person name="Dill B.D."/>
            <person name="Land M.L."/>
            <person name="Verberkmoes N.C."/>
            <person name="Hettich R.L."/>
            <person name="Banfield J.F."/>
        </authorList>
    </citation>
    <scope>NUCLEOTIDE SEQUENCE [LARGE SCALE GENOMIC DNA]</scope>
</reference>
<evidence type="ECO:0008006" key="4">
    <source>
        <dbReference type="Google" id="ProtNLM"/>
    </source>
</evidence>
<evidence type="ECO:0000256" key="1">
    <source>
        <dbReference type="SAM" id="Phobius"/>
    </source>
</evidence>
<name>D2EFT0_PARA4</name>
<gene>
    <name evidence="2" type="ORF">BJBARM4_0605</name>
</gene>
<feature type="transmembrane region" description="Helical" evidence="1">
    <location>
        <begin position="6"/>
        <end position="23"/>
    </location>
</feature>
<evidence type="ECO:0000313" key="2">
    <source>
        <dbReference type="EMBL" id="EEZ92773.1"/>
    </source>
</evidence>
<accession>D2EFT0</accession>
<organism evidence="2 3">
    <name type="scientific">Candidatus Parvarchaeum acidiphilum ARMAN-4</name>
    <dbReference type="NCBI Taxonomy" id="662760"/>
    <lineage>
        <taxon>Archaea</taxon>
        <taxon>Candidatus Parvarchaeota</taxon>
        <taxon>Candidatus Parvarchaeum</taxon>
    </lineage>
</organism>